<keyword evidence="1 6" id="KW-0597">Phosphoprotein</keyword>
<dbReference type="PANTHER" id="PTHR48111:SF22">
    <property type="entry name" value="REGULATOR OF RPOS"/>
    <property type="match status" value="1"/>
</dbReference>
<dbReference type="EMBL" id="JBHZPY010000008">
    <property type="protein sequence ID" value="MFE3871646.1"/>
    <property type="molecule type" value="Genomic_DNA"/>
</dbReference>
<dbReference type="SMART" id="SM00862">
    <property type="entry name" value="Trans_reg_C"/>
    <property type="match status" value="1"/>
</dbReference>
<feature type="domain" description="OmpR/PhoB-type" evidence="9">
    <location>
        <begin position="122"/>
        <end position="220"/>
    </location>
</feature>
<dbReference type="InterPro" id="IPR039420">
    <property type="entry name" value="WalR-like"/>
</dbReference>
<keyword evidence="3" id="KW-0805">Transcription regulation</keyword>
<evidence type="ECO:0000256" key="5">
    <source>
        <dbReference type="ARBA" id="ARBA00023163"/>
    </source>
</evidence>
<feature type="modified residue" description="4-aspartylphosphate" evidence="6">
    <location>
        <position position="51"/>
    </location>
</feature>
<dbReference type="Pfam" id="PF00486">
    <property type="entry name" value="Trans_reg_C"/>
    <property type="match status" value="1"/>
</dbReference>
<dbReference type="InterPro" id="IPR011006">
    <property type="entry name" value="CheY-like_superfamily"/>
</dbReference>
<dbReference type="InterPro" id="IPR001789">
    <property type="entry name" value="Sig_transdc_resp-reg_receiver"/>
</dbReference>
<proteinExistence type="predicted"/>
<evidence type="ECO:0000256" key="4">
    <source>
        <dbReference type="ARBA" id="ARBA00023125"/>
    </source>
</evidence>
<evidence type="ECO:0000256" key="6">
    <source>
        <dbReference type="PROSITE-ProRule" id="PRU00169"/>
    </source>
</evidence>
<evidence type="ECO:0000256" key="2">
    <source>
        <dbReference type="ARBA" id="ARBA00023012"/>
    </source>
</evidence>
<dbReference type="Gene3D" id="1.10.10.10">
    <property type="entry name" value="Winged helix-like DNA-binding domain superfamily/Winged helix DNA-binding domain"/>
    <property type="match status" value="1"/>
</dbReference>
<accession>A0ABW6I5T2</accession>
<feature type="domain" description="Response regulatory" evidence="8">
    <location>
        <begin position="2"/>
        <end position="116"/>
    </location>
</feature>
<evidence type="ECO:0000256" key="1">
    <source>
        <dbReference type="ARBA" id="ARBA00022553"/>
    </source>
</evidence>
<dbReference type="Pfam" id="PF00072">
    <property type="entry name" value="Response_reg"/>
    <property type="match status" value="1"/>
</dbReference>
<dbReference type="InterPro" id="IPR036388">
    <property type="entry name" value="WH-like_DNA-bd_sf"/>
</dbReference>
<sequence>MHILIVEDEVGIVQFLKQGLEEEGYKITCATDGLQGFELIQKKKFDLILLDWMLPKMTGLELCKAVRLKDNSTPIIFLTAKDTIQETIEGLKAGANDYIKKPFSFDELTERIKIHFRNQKEQEILNLGTIEINVSQHRVLANGNEVNLTHREYDLLCYLVKNKGKVCTRTQIIEDVWNIHFDYDTGVIDVFMNAIRKKLNLKIEEDYIKTVRGVGYIAND</sequence>
<evidence type="ECO:0000256" key="7">
    <source>
        <dbReference type="PROSITE-ProRule" id="PRU01091"/>
    </source>
</evidence>
<gene>
    <name evidence="10" type="ORF">ACFX5F_10470</name>
</gene>
<dbReference type="SMART" id="SM00448">
    <property type="entry name" value="REC"/>
    <property type="match status" value="1"/>
</dbReference>
<dbReference type="InterPro" id="IPR001867">
    <property type="entry name" value="OmpR/PhoB-type_DNA-bd"/>
</dbReference>
<keyword evidence="11" id="KW-1185">Reference proteome</keyword>
<dbReference type="PROSITE" id="PS50110">
    <property type="entry name" value="RESPONSE_REGULATORY"/>
    <property type="match status" value="1"/>
</dbReference>
<dbReference type="PANTHER" id="PTHR48111">
    <property type="entry name" value="REGULATOR OF RPOS"/>
    <property type="match status" value="1"/>
</dbReference>
<keyword evidence="4 7" id="KW-0238">DNA-binding</keyword>
<dbReference type="RefSeq" id="WP_379852050.1">
    <property type="nucleotide sequence ID" value="NZ_JBHZPY010000008.1"/>
</dbReference>
<keyword evidence="2" id="KW-0902">Two-component regulatory system</keyword>
<evidence type="ECO:0000256" key="3">
    <source>
        <dbReference type="ARBA" id="ARBA00023015"/>
    </source>
</evidence>
<dbReference type="SUPFAM" id="SSF52172">
    <property type="entry name" value="CheY-like"/>
    <property type="match status" value="1"/>
</dbReference>
<dbReference type="CDD" id="cd00383">
    <property type="entry name" value="trans_reg_C"/>
    <property type="match status" value="1"/>
</dbReference>
<evidence type="ECO:0000313" key="10">
    <source>
        <dbReference type="EMBL" id="MFE3871646.1"/>
    </source>
</evidence>
<dbReference type="CDD" id="cd19935">
    <property type="entry name" value="REC_OmpR_CusR-like"/>
    <property type="match status" value="1"/>
</dbReference>
<dbReference type="Gene3D" id="3.40.50.2300">
    <property type="match status" value="1"/>
</dbReference>
<evidence type="ECO:0000259" key="8">
    <source>
        <dbReference type="PROSITE" id="PS50110"/>
    </source>
</evidence>
<dbReference type="PROSITE" id="PS51755">
    <property type="entry name" value="OMPR_PHOB"/>
    <property type="match status" value="1"/>
</dbReference>
<name>A0ABW6I5T2_9FLAO</name>
<evidence type="ECO:0000313" key="11">
    <source>
        <dbReference type="Proteomes" id="UP001600107"/>
    </source>
</evidence>
<protein>
    <submittedName>
        <fullName evidence="10">Response regulator transcription factor</fullName>
    </submittedName>
</protein>
<keyword evidence="5" id="KW-0804">Transcription</keyword>
<comment type="caution">
    <text evidence="10">The sequence shown here is derived from an EMBL/GenBank/DDBJ whole genome shotgun (WGS) entry which is preliminary data.</text>
</comment>
<feature type="DNA-binding region" description="OmpR/PhoB-type" evidence="7">
    <location>
        <begin position="122"/>
        <end position="220"/>
    </location>
</feature>
<dbReference type="Proteomes" id="UP001600107">
    <property type="component" value="Unassembled WGS sequence"/>
</dbReference>
<reference evidence="10 11" key="1">
    <citation type="submission" date="2024-06" db="EMBL/GenBank/DDBJ databases">
        <title>Flavobacterium spp. isolated from glacier.</title>
        <authorList>
            <person name="Han D."/>
        </authorList>
    </citation>
    <scope>NUCLEOTIDE SEQUENCE [LARGE SCALE GENOMIC DNA]</scope>
    <source>
        <strain evidence="10 11">ZS1P70</strain>
    </source>
</reference>
<organism evidence="10 11">
    <name type="scientific">Flavobacterium zhoui</name>
    <dbReference type="NCBI Taxonomy" id="3230414"/>
    <lineage>
        <taxon>Bacteria</taxon>
        <taxon>Pseudomonadati</taxon>
        <taxon>Bacteroidota</taxon>
        <taxon>Flavobacteriia</taxon>
        <taxon>Flavobacteriales</taxon>
        <taxon>Flavobacteriaceae</taxon>
        <taxon>Flavobacterium</taxon>
    </lineage>
</organism>
<evidence type="ECO:0000259" key="9">
    <source>
        <dbReference type="PROSITE" id="PS51755"/>
    </source>
</evidence>